<sequence length="371" mass="41150">MAAAAAAAPYDRIAELKAFDESKAGVKGLADAGITELPRFFHAPPHLLHDYPTAAAGDPNFAFPVIDLEGGAWEQDPDKRKRIVAEISDASVNWGFFQVVNHGFPASLVAEMKAGAHRFFELDVDEKKQYYSHDMRKKVVHHSNLNIYTAPTINWRDTIMFQMAPDPPEPEELPACCRDVVTEYSREILKFGELLFQLLSEALGLKPDHLKEMGCAEGVNLLYNYYPACPQPELTLGTTQHADVGFISLLVQDHIGGLQVLHRDHWVDVPPGSEGIVVNIANLLQVMSNDKFTSVKHRALVKSVGPRASVIAFFGVGYASGSRIYGPIEELVSEENPPRYRKTTVEDFLTQSYKQGLNGMSFLDNLKLVVD</sequence>
<evidence type="ECO:0000256" key="6">
    <source>
        <dbReference type="RuleBase" id="RU003682"/>
    </source>
</evidence>
<dbReference type="GO" id="GO:0051213">
    <property type="term" value="F:dioxygenase activity"/>
    <property type="evidence" value="ECO:0007669"/>
    <property type="project" value="UniProtKB-ARBA"/>
</dbReference>
<dbReference type="AlphaFoldDB" id="A0AAV2DGD0"/>
<dbReference type="Pfam" id="PF03171">
    <property type="entry name" value="2OG-FeII_Oxy"/>
    <property type="match status" value="1"/>
</dbReference>
<dbReference type="InterPro" id="IPR026992">
    <property type="entry name" value="DIOX_N"/>
</dbReference>
<evidence type="ECO:0000313" key="8">
    <source>
        <dbReference type="EMBL" id="CAL1372954.1"/>
    </source>
</evidence>
<dbReference type="InterPro" id="IPR044861">
    <property type="entry name" value="IPNS-like_FE2OG_OXY"/>
</dbReference>
<keyword evidence="9" id="KW-1185">Reference proteome</keyword>
<dbReference type="PROSITE" id="PS51471">
    <property type="entry name" value="FE2OG_OXY"/>
    <property type="match status" value="1"/>
</dbReference>
<dbReference type="PANTHER" id="PTHR10209:SF791">
    <property type="entry name" value="1-AMINOCYCLOPROPANE-1-CARBOXYLATE OXIDASE HOMOLOG 1"/>
    <property type="match status" value="1"/>
</dbReference>
<dbReference type="Pfam" id="PF14226">
    <property type="entry name" value="DIOX_N"/>
    <property type="match status" value="1"/>
</dbReference>
<accession>A0AAV2DGD0</accession>
<dbReference type="EMBL" id="OZ034815">
    <property type="protein sequence ID" value="CAL1372954.1"/>
    <property type="molecule type" value="Genomic_DNA"/>
</dbReference>
<feature type="domain" description="Fe2OG dioxygenase" evidence="7">
    <location>
        <begin position="215"/>
        <end position="317"/>
    </location>
</feature>
<keyword evidence="5 6" id="KW-0408">Iron</keyword>
<evidence type="ECO:0000256" key="2">
    <source>
        <dbReference type="ARBA" id="ARBA00008056"/>
    </source>
</evidence>
<comment type="cofactor">
    <cofactor evidence="1">
        <name>Fe cation</name>
        <dbReference type="ChEBI" id="CHEBI:24875"/>
    </cofactor>
</comment>
<evidence type="ECO:0000256" key="1">
    <source>
        <dbReference type="ARBA" id="ARBA00001962"/>
    </source>
</evidence>
<evidence type="ECO:0000259" key="7">
    <source>
        <dbReference type="PROSITE" id="PS51471"/>
    </source>
</evidence>
<dbReference type="FunFam" id="2.60.120.330:FF:000005">
    <property type="entry name" value="1-aminocyclopropane-1-carboxylate oxidase homolog 1"/>
    <property type="match status" value="1"/>
</dbReference>
<evidence type="ECO:0000313" key="9">
    <source>
        <dbReference type="Proteomes" id="UP001497516"/>
    </source>
</evidence>
<dbReference type="PANTHER" id="PTHR10209">
    <property type="entry name" value="OXIDOREDUCTASE, 2OG-FE II OXYGENASE FAMILY PROTEIN"/>
    <property type="match status" value="1"/>
</dbReference>
<dbReference type="GO" id="GO:0046872">
    <property type="term" value="F:metal ion binding"/>
    <property type="evidence" value="ECO:0007669"/>
    <property type="project" value="UniProtKB-KW"/>
</dbReference>
<dbReference type="Proteomes" id="UP001497516">
    <property type="component" value="Chromosome 2"/>
</dbReference>
<dbReference type="InterPro" id="IPR027443">
    <property type="entry name" value="IPNS-like_sf"/>
</dbReference>
<evidence type="ECO:0000256" key="3">
    <source>
        <dbReference type="ARBA" id="ARBA00022723"/>
    </source>
</evidence>
<keyword evidence="4 6" id="KW-0560">Oxidoreductase</keyword>
<dbReference type="SUPFAM" id="SSF51197">
    <property type="entry name" value="Clavaminate synthase-like"/>
    <property type="match status" value="1"/>
</dbReference>
<reference evidence="8 9" key="1">
    <citation type="submission" date="2024-04" db="EMBL/GenBank/DDBJ databases">
        <authorList>
            <person name="Fracassetti M."/>
        </authorList>
    </citation>
    <scope>NUCLEOTIDE SEQUENCE [LARGE SCALE GENOMIC DNA]</scope>
</reference>
<dbReference type="InterPro" id="IPR005123">
    <property type="entry name" value="Oxoglu/Fe-dep_dioxygenase_dom"/>
</dbReference>
<proteinExistence type="inferred from homology"/>
<comment type="similarity">
    <text evidence="2 6">Belongs to the iron/ascorbate-dependent oxidoreductase family.</text>
</comment>
<evidence type="ECO:0000256" key="5">
    <source>
        <dbReference type="ARBA" id="ARBA00023004"/>
    </source>
</evidence>
<evidence type="ECO:0000256" key="4">
    <source>
        <dbReference type="ARBA" id="ARBA00023002"/>
    </source>
</evidence>
<keyword evidence="3 6" id="KW-0479">Metal-binding</keyword>
<dbReference type="Gene3D" id="2.60.120.330">
    <property type="entry name" value="B-lactam Antibiotic, Isopenicillin N Synthase, Chain"/>
    <property type="match status" value="1"/>
</dbReference>
<gene>
    <name evidence="8" type="ORF">LTRI10_LOCUS14917</name>
</gene>
<name>A0AAV2DGD0_9ROSI</name>
<protein>
    <recommendedName>
        <fullName evidence="7">Fe2OG dioxygenase domain-containing protein</fullName>
    </recommendedName>
</protein>
<organism evidence="8 9">
    <name type="scientific">Linum trigynum</name>
    <dbReference type="NCBI Taxonomy" id="586398"/>
    <lineage>
        <taxon>Eukaryota</taxon>
        <taxon>Viridiplantae</taxon>
        <taxon>Streptophyta</taxon>
        <taxon>Embryophyta</taxon>
        <taxon>Tracheophyta</taxon>
        <taxon>Spermatophyta</taxon>
        <taxon>Magnoliopsida</taxon>
        <taxon>eudicotyledons</taxon>
        <taxon>Gunneridae</taxon>
        <taxon>Pentapetalae</taxon>
        <taxon>rosids</taxon>
        <taxon>fabids</taxon>
        <taxon>Malpighiales</taxon>
        <taxon>Linaceae</taxon>
        <taxon>Linum</taxon>
    </lineage>
</organism>